<dbReference type="Gene3D" id="1.10.510.10">
    <property type="entry name" value="Transferase(Phosphotransferase) domain 1"/>
    <property type="match status" value="1"/>
</dbReference>
<dbReference type="SUPFAM" id="SSF56112">
    <property type="entry name" value="Protein kinase-like (PK-like)"/>
    <property type="match status" value="1"/>
</dbReference>
<dbReference type="InterPro" id="IPR011009">
    <property type="entry name" value="Kinase-like_dom_sf"/>
</dbReference>
<keyword evidence="4 7" id="KW-0418">Kinase</keyword>
<accession>A0ABR1FR73</accession>
<feature type="domain" description="Protein kinase" evidence="6">
    <location>
        <begin position="110"/>
        <end position="442"/>
    </location>
</feature>
<dbReference type="Proteomes" id="UP001363151">
    <property type="component" value="Unassembled WGS sequence"/>
</dbReference>
<evidence type="ECO:0000256" key="2">
    <source>
        <dbReference type="ARBA" id="ARBA00022679"/>
    </source>
</evidence>
<keyword evidence="1" id="KW-0723">Serine/threonine-protein kinase</keyword>
<dbReference type="InterPro" id="IPR000719">
    <property type="entry name" value="Prot_kinase_dom"/>
</dbReference>
<dbReference type="GO" id="GO:0016301">
    <property type="term" value="F:kinase activity"/>
    <property type="evidence" value="ECO:0007669"/>
    <property type="project" value="UniProtKB-KW"/>
</dbReference>
<keyword evidence="5" id="KW-0067">ATP-binding</keyword>
<organism evidence="7 8">
    <name type="scientific">Aureococcus anophagefferens</name>
    <name type="common">Harmful bloom alga</name>
    <dbReference type="NCBI Taxonomy" id="44056"/>
    <lineage>
        <taxon>Eukaryota</taxon>
        <taxon>Sar</taxon>
        <taxon>Stramenopiles</taxon>
        <taxon>Ochrophyta</taxon>
        <taxon>Pelagophyceae</taxon>
        <taxon>Pelagomonadales</taxon>
        <taxon>Pelagomonadaceae</taxon>
        <taxon>Aureococcus</taxon>
    </lineage>
</organism>
<evidence type="ECO:0000313" key="7">
    <source>
        <dbReference type="EMBL" id="KAK7235980.1"/>
    </source>
</evidence>
<dbReference type="EMBL" id="JBBJCI010000288">
    <property type="protein sequence ID" value="KAK7235980.1"/>
    <property type="molecule type" value="Genomic_DNA"/>
</dbReference>
<keyword evidence="2" id="KW-0808">Transferase</keyword>
<evidence type="ECO:0000256" key="4">
    <source>
        <dbReference type="ARBA" id="ARBA00022777"/>
    </source>
</evidence>
<evidence type="ECO:0000256" key="5">
    <source>
        <dbReference type="ARBA" id="ARBA00022840"/>
    </source>
</evidence>
<gene>
    <name evidence="7" type="ORF">SO694_000651108</name>
</gene>
<comment type="caution">
    <text evidence="7">The sequence shown here is derived from an EMBL/GenBank/DDBJ whole genome shotgun (WGS) entry which is preliminary data.</text>
</comment>
<reference evidence="7 8" key="1">
    <citation type="submission" date="2024-03" db="EMBL/GenBank/DDBJ databases">
        <title>Aureococcus anophagefferens CCMP1851 and Kratosvirus quantuckense: Draft genome of a second virus-susceptible host strain in the model system.</title>
        <authorList>
            <person name="Chase E."/>
            <person name="Truchon A.R."/>
            <person name="Schepens W."/>
            <person name="Wilhelm S.W."/>
        </authorList>
    </citation>
    <scope>NUCLEOTIDE SEQUENCE [LARGE SCALE GENOMIC DNA]</scope>
    <source>
        <strain evidence="7 8">CCMP1851</strain>
    </source>
</reference>
<keyword evidence="3" id="KW-0547">Nucleotide-binding</keyword>
<name>A0ABR1FR73_AURAN</name>
<proteinExistence type="predicted"/>
<dbReference type="PROSITE" id="PS50011">
    <property type="entry name" value="PROTEIN_KINASE_DOM"/>
    <property type="match status" value="1"/>
</dbReference>
<protein>
    <submittedName>
        <fullName evidence="7">Protein serine/threonine kinase</fullName>
    </submittedName>
</protein>
<sequence>MATSWYNTHFEAAGYAGDADTERTTLELWEEALRNHGFDFRLGAFAGGAPAPSCGALFDALAAVGGGANPMPFPKPAFLGCELRHRQAVATGRGDVTMEHVLVTADGRGFGLVRNLQTCIYGKVRHGVELEPTGAAAARGGIFGLGSAGGAPWRATEREVAIKCIERAKYEQHMARHAGRLNEDPIKEVAVMNYVASAGGARYVLPMLGCYADEASVYVVMPFCPHGDLFGVVESRGALEEARAAAYMGQIVAGLEKLHALGLAHHDMSLENLMLDANEDAIIIDFGMAVKSHPTFTRFLAGPNAPPPPPPGHERDLAAGPSYYAAPLGPSKGWPCRCGKLLYMAPELFEAKEPFDVFAADVWALGIILFLLLTGMPPWDAGSGPTTSDMRYVYVRDGRLDELLRNWNISLSPHAPDLLQRLLTADPRSRLTLPQLKAHPWWQANARFVNVPV</sequence>
<keyword evidence="8" id="KW-1185">Reference proteome</keyword>
<evidence type="ECO:0000256" key="1">
    <source>
        <dbReference type="ARBA" id="ARBA00022527"/>
    </source>
</evidence>
<evidence type="ECO:0000313" key="8">
    <source>
        <dbReference type="Proteomes" id="UP001363151"/>
    </source>
</evidence>
<dbReference type="Pfam" id="PF00069">
    <property type="entry name" value="Pkinase"/>
    <property type="match status" value="2"/>
</dbReference>
<dbReference type="PANTHER" id="PTHR24345">
    <property type="entry name" value="SERINE/THREONINE-PROTEIN KINASE PLK"/>
    <property type="match status" value="1"/>
</dbReference>
<evidence type="ECO:0000256" key="3">
    <source>
        <dbReference type="ARBA" id="ARBA00022741"/>
    </source>
</evidence>
<dbReference type="PANTHER" id="PTHR24345:SF91">
    <property type="entry name" value="SERINE_THREONINE-PROTEIN KINASE PLK4"/>
    <property type="match status" value="1"/>
</dbReference>
<evidence type="ECO:0000259" key="6">
    <source>
        <dbReference type="PROSITE" id="PS50011"/>
    </source>
</evidence>